<accession>A0A1J5QKN2</accession>
<organism evidence="1">
    <name type="scientific">mine drainage metagenome</name>
    <dbReference type="NCBI Taxonomy" id="410659"/>
    <lineage>
        <taxon>unclassified sequences</taxon>
        <taxon>metagenomes</taxon>
        <taxon>ecological metagenomes</taxon>
    </lineage>
</organism>
<dbReference type="EMBL" id="MLJW01000649">
    <property type="protein sequence ID" value="OIQ84062.1"/>
    <property type="molecule type" value="Genomic_DNA"/>
</dbReference>
<comment type="caution">
    <text evidence="1">The sequence shown here is derived from an EMBL/GenBank/DDBJ whole genome shotgun (WGS) entry which is preliminary data.</text>
</comment>
<proteinExistence type="predicted"/>
<name>A0A1J5QKN2_9ZZZZ</name>
<dbReference type="AlphaFoldDB" id="A0A1J5QKN2"/>
<protein>
    <submittedName>
        <fullName evidence="1">Uncharacterized protein</fullName>
    </submittedName>
</protein>
<reference evidence="1" key="1">
    <citation type="submission" date="2016-10" db="EMBL/GenBank/DDBJ databases">
        <title>Sequence of Gallionella enrichment culture.</title>
        <authorList>
            <person name="Poehlein A."/>
            <person name="Muehling M."/>
            <person name="Daniel R."/>
        </authorList>
    </citation>
    <scope>NUCLEOTIDE SEQUENCE</scope>
</reference>
<gene>
    <name evidence="1" type="ORF">GALL_341420</name>
</gene>
<sequence>MSTTTSPPADLDPEIVAARTGLAQIPPDWVTEALTASVLRRAALQAAARKLGDRVNTAQVAASNAVAAVAAGDVTDTALQTLTDTHTAVVALETARTVLPAPTLDTAACEAAVERAGREVAVHRPVPPAKPAYTDEVERWRAYCQSSGRVVDPPVATDADRAAEAKWRPVQDQVEQWQTAVAGWNSLRHRPGAVDILPQIGAAAAYLESAAALVPVIDAVNATTTAADNARRAAGLNWSPA</sequence>
<evidence type="ECO:0000313" key="1">
    <source>
        <dbReference type="EMBL" id="OIQ84062.1"/>
    </source>
</evidence>